<protein>
    <submittedName>
        <fullName evidence="2">MT0933-like antitoxin protein</fullName>
    </submittedName>
</protein>
<dbReference type="STRING" id="1736691.SAMN06295964_2867"/>
<name>A0A1T4Z6W8_9ACTN</name>
<accession>A0A1T4Z6W8</accession>
<evidence type="ECO:0000313" key="2">
    <source>
        <dbReference type="EMBL" id="SKB09744.1"/>
    </source>
</evidence>
<dbReference type="EMBL" id="LT796768">
    <property type="protein sequence ID" value="SKB09744.1"/>
    <property type="molecule type" value="Genomic_DNA"/>
</dbReference>
<dbReference type="Proteomes" id="UP000191040">
    <property type="component" value="Chromosome I"/>
</dbReference>
<proteinExistence type="predicted"/>
<dbReference type="RefSeq" id="WP_078700772.1">
    <property type="nucleotide sequence ID" value="NZ_LT796768.1"/>
</dbReference>
<keyword evidence="1" id="KW-0175">Coiled coil</keyword>
<dbReference type="OrthoDB" id="5125103at2"/>
<keyword evidence="3" id="KW-1185">Reference proteome</keyword>
<evidence type="ECO:0000313" key="3">
    <source>
        <dbReference type="Proteomes" id="UP000191040"/>
    </source>
</evidence>
<feature type="coiled-coil region" evidence="1">
    <location>
        <begin position="9"/>
        <end position="70"/>
    </location>
</feature>
<gene>
    <name evidence="2" type="ORF">SAMN06295964_2867</name>
</gene>
<organism evidence="2 3">
    <name type="scientific">Aeromicrobium choanae</name>
    <dbReference type="NCBI Taxonomy" id="1736691"/>
    <lineage>
        <taxon>Bacteria</taxon>
        <taxon>Bacillati</taxon>
        <taxon>Actinomycetota</taxon>
        <taxon>Actinomycetes</taxon>
        <taxon>Propionibacteriales</taxon>
        <taxon>Nocardioidaceae</taxon>
        <taxon>Aeromicrobium</taxon>
    </lineage>
</organism>
<dbReference type="InterPro" id="IPR028037">
    <property type="entry name" value="Antitoxin_Rv0909/MT0933"/>
</dbReference>
<sequence length="73" mass="8005">MGFLDKFKGKDVEQLVDRAKEEAAQHDEDIDAAIDKVADLADKATDGKFTEKIDDAAAKLKEAADRLEDDPKA</sequence>
<dbReference type="Pfam" id="PF14013">
    <property type="entry name" value="MT0933_antitox"/>
    <property type="match status" value="1"/>
</dbReference>
<evidence type="ECO:0000256" key="1">
    <source>
        <dbReference type="SAM" id="Coils"/>
    </source>
</evidence>
<dbReference type="AlphaFoldDB" id="A0A1T4Z6W8"/>
<reference evidence="3" key="1">
    <citation type="submission" date="2017-02" db="EMBL/GenBank/DDBJ databases">
        <authorList>
            <person name="Varghese N."/>
            <person name="Submissions S."/>
        </authorList>
    </citation>
    <scope>NUCLEOTIDE SEQUENCE [LARGE SCALE GENOMIC DNA]</scope>
    <source>
        <strain evidence="3">9H-4</strain>
    </source>
</reference>